<accession>W5TL30</accession>
<dbReference type="InterPro" id="IPR014748">
    <property type="entry name" value="Enoyl-CoA_hydra_C"/>
</dbReference>
<dbReference type="RefSeq" id="WP_025351236.1">
    <property type="nucleotide sequence ID" value="NZ_CP006850.1"/>
</dbReference>
<dbReference type="KEGG" id="nno:NONO_c50650"/>
<dbReference type="InterPro" id="IPR001753">
    <property type="entry name" value="Enoyl-CoA_hydra/iso"/>
</dbReference>
<dbReference type="OrthoDB" id="3473569at2"/>
<dbReference type="Proteomes" id="UP000019150">
    <property type="component" value="Chromosome"/>
</dbReference>
<evidence type="ECO:0000256" key="5">
    <source>
        <dbReference type="ARBA" id="ARBA00023717"/>
    </source>
</evidence>
<dbReference type="Gene3D" id="1.10.12.10">
    <property type="entry name" value="Lyase 2-enoyl-coa Hydratase, Chain A, domain 2"/>
    <property type="match status" value="1"/>
</dbReference>
<evidence type="ECO:0000256" key="3">
    <source>
        <dbReference type="ARBA" id="ARBA00022832"/>
    </source>
</evidence>
<comment type="catalytic activity">
    <reaction evidence="5">
        <text>a 4-saturated-(3S)-3-hydroxyacyl-CoA = a (3E)-enoyl-CoA + H2O</text>
        <dbReference type="Rhea" id="RHEA:20724"/>
        <dbReference type="ChEBI" id="CHEBI:15377"/>
        <dbReference type="ChEBI" id="CHEBI:58521"/>
        <dbReference type="ChEBI" id="CHEBI:137480"/>
        <dbReference type="EC" id="4.2.1.17"/>
    </reaction>
</comment>
<dbReference type="PATRIC" id="fig|1415166.3.peg.5224"/>
<dbReference type="InterPro" id="IPR018376">
    <property type="entry name" value="Enoyl-CoA_hyd/isom_CS"/>
</dbReference>
<comment type="similarity">
    <text evidence="2 6">Belongs to the enoyl-CoA hydratase/isomerase family.</text>
</comment>
<proteinExistence type="inferred from homology"/>
<gene>
    <name evidence="7" type="ORF">NONO_c50650</name>
</gene>
<evidence type="ECO:0000256" key="2">
    <source>
        <dbReference type="ARBA" id="ARBA00005254"/>
    </source>
</evidence>
<dbReference type="eggNOG" id="COG1024">
    <property type="taxonomic scope" value="Bacteria"/>
</dbReference>
<dbReference type="PANTHER" id="PTHR43459">
    <property type="entry name" value="ENOYL-COA HYDRATASE"/>
    <property type="match status" value="1"/>
</dbReference>
<dbReference type="HOGENOM" id="CLU_009834_7_2_11"/>
<dbReference type="EMBL" id="CP006850">
    <property type="protein sequence ID" value="AHH19849.1"/>
    <property type="molecule type" value="Genomic_DNA"/>
</dbReference>
<sequence length="257" mass="26330">MTVRCRIDDAVARITLADPRRGNPLTHESTAALLEALHQARAARVRVVVLDAEGWAFCVGGDLSAFAASAAPAAYVAELADLLHRVVLELHDMDAIVVSVVHGAAAGAGFPLALAADLVLATPEARFTLGYTKVGLTPDGGATLLARTIGVHRALALALSNDTIDSADALKLGLVTHVSADPAAAIRTIAGDLVAGAPEAQRTVKRLMRAAVPTDIAAVLDREAAAVTAAAATAESAEGIAAFLARRAPQFPPPTRP</sequence>
<comment type="catalytic activity">
    <reaction evidence="4">
        <text>a (3S)-3-hydroxyacyl-CoA = a (2E)-enoyl-CoA + H2O</text>
        <dbReference type="Rhea" id="RHEA:16105"/>
        <dbReference type="ChEBI" id="CHEBI:15377"/>
        <dbReference type="ChEBI" id="CHEBI:57318"/>
        <dbReference type="ChEBI" id="CHEBI:58856"/>
        <dbReference type="EC" id="4.2.1.17"/>
    </reaction>
</comment>
<dbReference type="PROSITE" id="PS00166">
    <property type="entry name" value="ENOYL_COA_HYDRATASE"/>
    <property type="match status" value="1"/>
</dbReference>
<name>W5TL30_9NOCA</name>
<dbReference type="AlphaFoldDB" id="W5TL30"/>
<dbReference type="GO" id="GO:0006631">
    <property type="term" value="P:fatty acid metabolic process"/>
    <property type="evidence" value="ECO:0007669"/>
    <property type="project" value="UniProtKB-KW"/>
</dbReference>
<evidence type="ECO:0000313" key="7">
    <source>
        <dbReference type="EMBL" id="AHH19849.1"/>
    </source>
</evidence>
<dbReference type="PANTHER" id="PTHR43459:SF1">
    <property type="entry name" value="EG:BACN32G11.4 PROTEIN"/>
    <property type="match status" value="1"/>
</dbReference>
<evidence type="ECO:0000256" key="4">
    <source>
        <dbReference type="ARBA" id="ARBA00023709"/>
    </source>
</evidence>
<dbReference type="Gene3D" id="3.90.226.10">
    <property type="entry name" value="2-enoyl-CoA Hydratase, Chain A, domain 1"/>
    <property type="match status" value="1"/>
</dbReference>
<dbReference type="Pfam" id="PF00378">
    <property type="entry name" value="ECH_1"/>
    <property type="match status" value="1"/>
</dbReference>
<keyword evidence="3" id="KW-0443">Lipid metabolism</keyword>
<dbReference type="STRING" id="1415166.NONO_c50650"/>
<keyword evidence="8" id="KW-1185">Reference proteome</keyword>
<reference evidence="7 8" key="1">
    <citation type="journal article" date="2014" name="Appl. Environ. Microbiol.">
        <title>Insights into the Microbial Degradation of Rubber and Gutta-Percha by Analysis of the Complete Genome of Nocardia nova SH22a.</title>
        <authorList>
            <person name="Luo Q."/>
            <person name="Hiessl S."/>
            <person name="Poehlein A."/>
            <person name="Daniel R."/>
            <person name="Steinbuchel A."/>
        </authorList>
    </citation>
    <scope>NUCLEOTIDE SEQUENCE [LARGE SCALE GENOMIC DNA]</scope>
    <source>
        <strain evidence="7">SH22a</strain>
    </source>
</reference>
<dbReference type="GO" id="GO:0004300">
    <property type="term" value="F:enoyl-CoA hydratase activity"/>
    <property type="evidence" value="ECO:0007669"/>
    <property type="project" value="UniProtKB-EC"/>
</dbReference>
<comment type="function">
    <text evidence="1">Could possibly oxidize fatty acids using specific components.</text>
</comment>
<keyword evidence="3" id="KW-0276">Fatty acid metabolism</keyword>
<dbReference type="InterPro" id="IPR029045">
    <property type="entry name" value="ClpP/crotonase-like_dom_sf"/>
</dbReference>
<organism evidence="7 8">
    <name type="scientific">Nocardia nova SH22a</name>
    <dbReference type="NCBI Taxonomy" id="1415166"/>
    <lineage>
        <taxon>Bacteria</taxon>
        <taxon>Bacillati</taxon>
        <taxon>Actinomycetota</taxon>
        <taxon>Actinomycetes</taxon>
        <taxon>Mycobacteriales</taxon>
        <taxon>Nocardiaceae</taxon>
        <taxon>Nocardia</taxon>
    </lineage>
</organism>
<evidence type="ECO:0000256" key="6">
    <source>
        <dbReference type="RuleBase" id="RU003707"/>
    </source>
</evidence>
<protein>
    <submittedName>
        <fullName evidence="7">Putative enoyl-CoA hydratase</fullName>
    </submittedName>
</protein>
<evidence type="ECO:0000256" key="1">
    <source>
        <dbReference type="ARBA" id="ARBA00002994"/>
    </source>
</evidence>
<dbReference type="SUPFAM" id="SSF52096">
    <property type="entry name" value="ClpP/crotonase"/>
    <property type="match status" value="1"/>
</dbReference>
<dbReference type="CDD" id="cd06558">
    <property type="entry name" value="crotonase-like"/>
    <property type="match status" value="1"/>
</dbReference>
<evidence type="ECO:0000313" key="8">
    <source>
        <dbReference type="Proteomes" id="UP000019150"/>
    </source>
</evidence>